<evidence type="ECO:0000313" key="2">
    <source>
        <dbReference type="Proteomes" id="UP001597260"/>
    </source>
</evidence>
<dbReference type="Proteomes" id="UP001597260">
    <property type="component" value="Unassembled WGS sequence"/>
</dbReference>
<proteinExistence type="predicted"/>
<protein>
    <recommendedName>
        <fullName evidence="3">Sigma-70, region 4</fullName>
    </recommendedName>
</protein>
<dbReference type="EMBL" id="JBHTMP010000011">
    <property type="protein sequence ID" value="MFD1321357.1"/>
    <property type="molecule type" value="Genomic_DNA"/>
</dbReference>
<reference evidence="2" key="1">
    <citation type="journal article" date="2019" name="Int. J. Syst. Evol. Microbiol.">
        <title>The Global Catalogue of Microorganisms (GCM) 10K type strain sequencing project: providing services to taxonomists for standard genome sequencing and annotation.</title>
        <authorList>
            <consortium name="The Broad Institute Genomics Platform"/>
            <consortium name="The Broad Institute Genome Sequencing Center for Infectious Disease"/>
            <person name="Wu L."/>
            <person name="Ma J."/>
        </authorList>
    </citation>
    <scope>NUCLEOTIDE SEQUENCE [LARGE SCALE GENOMIC DNA]</scope>
    <source>
        <strain evidence="2">JCM 31037</strain>
    </source>
</reference>
<gene>
    <name evidence="1" type="ORF">ACFQ4H_09675</name>
</gene>
<organism evidence="1 2">
    <name type="scientific">Micromonospora sonneratiae</name>
    <dbReference type="NCBI Taxonomy" id="1184706"/>
    <lineage>
        <taxon>Bacteria</taxon>
        <taxon>Bacillati</taxon>
        <taxon>Actinomycetota</taxon>
        <taxon>Actinomycetes</taxon>
        <taxon>Micromonosporales</taxon>
        <taxon>Micromonosporaceae</taxon>
        <taxon>Micromonospora</taxon>
    </lineage>
</organism>
<keyword evidence="2" id="KW-1185">Reference proteome</keyword>
<comment type="caution">
    <text evidence="1">The sequence shown here is derived from an EMBL/GenBank/DDBJ whole genome shotgun (WGS) entry which is preliminary data.</text>
</comment>
<dbReference type="RefSeq" id="WP_377569374.1">
    <property type="nucleotide sequence ID" value="NZ_JBHTMP010000011.1"/>
</dbReference>
<accession>A0ABW3YA91</accession>
<name>A0ABW3YA91_9ACTN</name>
<sequence length="61" mass="7225">MSPGRRRRAVVVLRDRFGVSERRACRLVGQHRPAQRRQPAEADVRLRARLREISARYSRWG</sequence>
<evidence type="ECO:0008006" key="3">
    <source>
        <dbReference type="Google" id="ProtNLM"/>
    </source>
</evidence>
<evidence type="ECO:0000313" key="1">
    <source>
        <dbReference type="EMBL" id="MFD1321357.1"/>
    </source>
</evidence>